<feature type="transmembrane region" description="Helical" evidence="1">
    <location>
        <begin position="59"/>
        <end position="80"/>
    </location>
</feature>
<dbReference type="Proteomes" id="UP000185841">
    <property type="component" value="Unassembled WGS sequence"/>
</dbReference>
<dbReference type="RefSeq" id="WP_076424952.1">
    <property type="nucleotide sequence ID" value="NZ_FTMP01000002.1"/>
</dbReference>
<evidence type="ECO:0008006" key="4">
    <source>
        <dbReference type="Google" id="ProtNLM"/>
    </source>
</evidence>
<sequence length="141" mass="15603">MQTLLFRWLLLVGLGHVVLGVVLPFAVHLPVTQAYFDYLHASVSAAPPSAEYQALLRTMVGLFGPTVASWGVLFSLLVVLYRQHGHWQIKPVIFVALLLWCVLDSSISAYFDLWLNAYLNSAAALAIALPLWALRPLRACS</sequence>
<keyword evidence="1" id="KW-0812">Transmembrane</keyword>
<keyword evidence="1" id="KW-0472">Membrane</keyword>
<dbReference type="InterPro" id="IPR009050">
    <property type="entry name" value="Globin-like_sf"/>
</dbReference>
<gene>
    <name evidence="2" type="ORF">SAMN05878282_102200</name>
</gene>
<proteinExistence type="predicted"/>
<evidence type="ECO:0000256" key="1">
    <source>
        <dbReference type="SAM" id="Phobius"/>
    </source>
</evidence>
<accession>A0A1N6Q3X4</accession>
<dbReference type="SUPFAM" id="SSF46458">
    <property type="entry name" value="Globin-like"/>
    <property type="match status" value="1"/>
</dbReference>
<protein>
    <recommendedName>
        <fullName evidence="4">Cell division protein</fullName>
    </recommendedName>
</protein>
<evidence type="ECO:0000313" key="2">
    <source>
        <dbReference type="EMBL" id="SIQ11262.1"/>
    </source>
</evidence>
<organism evidence="2 3">
    <name type="scientific">Aquipseudomonas alcaligenes</name>
    <name type="common">Pseudomonas alcaligenes</name>
    <dbReference type="NCBI Taxonomy" id="43263"/>
    <lineage>
        <taxon>Bacteria</taxon>
        <taxon>Pseudomonadati</taxon>
        <taxon>Pseudomonadota</taxon>
        <taxon>Gammaproteobacteria</taxon>
        <taxon>Pseudomonadales</taxon>
        <taxon>Pseudomonadaceae</taxon>
        <taxon>Aquipseudomonas</taxon>
    </lineage>
</organism>
<feature type="transmembrane region" description="Helical" evidence="1">
    <location>
        <begin position="117"/>
        <end position="134"/>
    </location>
</feature>
<feature type="transmembrane region" description="Helical" evidence="1">
    <location>
        <begin position="92"/>
        <end position="111"/>
    </location>
</feature>
<name>A0A1N6Q3X4_AQUAC</name>
<dbReference type="EMBL" id="FTMP01000002">
    <property type="protein sequence ID" value="SIQ11262.1"/>
    <property type="molecule type" value="Genomic_DNA"/>
</dbReference>
<keyword evidence="1" id="KW-1133">Transmembrane helix</keyword>
<dbReference type="AlphaFoldDB" id="A0A1N6Q3X4"/>
<evidence type="ECO:0000313" key="3">
    <source>
        <dbReference type="Proteomes" id="UP000185841"/>
    </source>
</evidence>
<reference evidence="2 3" key="1">
    <citation type="submission" date="2017-01" db="EMBL/GenBank/DDBJ databases">
        <authorList>
            <person name="Mah S.A."/>
            <person name="Swanson W.J."/>
            <person name="Moy G.W."/>
            <person name="Vacquier V.D."/>
        </authorList>
    </citation>
    <scope>NUCLEOTIDE SEQUENCE [LARGE SCALE GENOMIC DNA]</scope>
    <source>
        <strain evidence="2 3">RU36E</strain>
    </source>
</reference>